<keyword evidence="4" id="KW-0472">Membrane</keyword>
<dbReference type="AlphaFoldDB" id="A0A556VC03"/>
<gene>
    <name evidence="5" type="ORF">Baya_15536</name>
</gene>
<evidence type="ECO:0000256" key="4">
    <source>
        <dbReference type="ARBA" id="ARBA00023136"/>
    </source>
</evidence>
<dbReference type="GO" id="GO:0005743">
    <property type="term" value="C:mitochondrial inner membrane"/>
    <property type="evidence" value="ECO:0007669"/>
    <property type="project" value="TreeGrafter"/>
</dbReference>
<comment type="caution">
    <text evidence="5">The sequence shown here is derived from an EMBL/GenBank/DDBJ whole genome shotgun (WGS) entry which is preliminary data.</text>
</comment>
<evidence type="ECO:0000313" key="6">
    <source>
        <dbReference type="Proteomes" id="UP000319801"/>
    </source>
</evidence>
<dbReference type="OrthoDB" id="2148490at2759"/>
<evidence type="ECO:0000256" key="2">
    <source>
        <dbReference type="ARBA" id="ARBA00022692"/>
    </source>
</evidence>
<keyword evidence="6" id="KW-1185">Reference proteome</keyword>
<dbReference type="SUPFAM" id="SSF48726">
    <property type="entry name" value="Immunoglobulin"/>
    <property type="match status" value="1"/>
</dbReference>
<keyword evidence="2" id="KW-0812">Transmembrane</keyword>
<dbReference type="GO" id="GO:0032977">
    <property type="term" value="F:membrane insertase activity"/>
    <property type="evidence" value="ECO:0007669"/>
    <property type="project" value="InterPro"/>
</dbReference>
<protein>
    <submittedName>
        <fullName evidence="5">Mitochondrial inner membrane protein COX18</fullName>
    </submittedName>
</protein>
<dbReference type="Gene3D" id="2.60.40.10">
    <property type="entry name" value="Immunoglobulins"/>
    <property type="match status" value="1"/>
</dbReference>
<dbReference type="EMBL" id="VCAZ01000221">
    <property type="protein sequence ID" value="TTJ38839.1"/>
    <property type="molecule type" value="Genomic_DNA"/>
</dbReference>
<reference evidence="5 6" key="1">
    <citation type="journal article" date="2019" name="Genome Biol. Evol.">
        <title>Whole-Genome Sequencing of the Giant Devil Catfish, Bagarius yarrelli.</title>
        <authorList>
            <person name="Jiang W."/>
            <person name="Lv Y."/>
            <person name="Cheng L."/>
            <person name="Yang K."/>
            <person name="Chao B."/>
            <person name="Wang X."/>
            <person name="Li Y."/>
            <person name="Pan X."/>
            <person name="You X."/>
            <person name="Zhang Y."/>
            <person name="Yang J."/>
            <person name="Li J."/>
            <person name="Zhang X."/>
            <person name="Liu S."/>
            <person name="Sun C."/>
            <person name="Yang J."/>
            <person name="Shi Q."/>
        </authorList>
    </citation>
    <scope>NUCLEOTIDE SEQUENCE [LARGE SCALE GENOMIC DNA]</scope>
    <source>
        <strain evidence="5">JWS20170419001</strain>
        <tissue evidence="5">Muscle</tissue>
    </source>
</reference>
<dbReference type="InterPro" id="IPR013783">
    <property type="entry name" value="Ig-like_fold"/>
</dbReference>
<comment type="subcellular location">
    <subcellularLocation>
        <location evidence="1">Membrane</location>
        <topology evidence="1">Multi-pass membrane protein</topology>
    </subcellularLocation>
</comment>
<name>A0A556VC03_BAGYA</name>
<dbReference type="InterPro" id="IPR036179">
    <property type="entry name" value="Ig-like_dom_sf"/>
</dbReference>
<dbReference type="PANTHER" id="PTHR12428:SF65">
    <property type="entry name" value="CYTOCHROME C OXIDASE ASSEMBLY PROTEIN COX18, MITOCHONDRIAL"/>
    <property type="match status" value="1"/>
</dbReference>
<proteinExistence type="predicted"/>
<dbReference type="GO" id="GO:0032979">
    <property type="term" value="P:protein insertion into mitochondrial inner membrane from matrix"/>
    <property type="evidence" value="ECO:0007669"/>
    <property type="project" value="TreeGrafter"/>
</dbReference>
<dbReference type="PANTHER" id="PTHR12428">
    <property type="entry name" value="OXA1"/>
    <property type="match status" value="1"/>
</dbReference>
<organism evidence="5 6">
    <name type="scientific">Bagarius yarrelli</name>
    <name type="common">Goonch</name>
    <name type="synonym">Bagrus yarrelli</name>
    <dbReference type="NCBI Taxonomy" id="175774"/>
    <lineage>
        <taxon>Eukaryota</taxon>
        <taxon>Metazoa</taxon>
        <taxon>Chordata</taxon>
        <taxon>Craniata</taxon>
        <taxon>Vertebrata</taxon>
        <taxon>Euteleostomi</taxon>
        <taxon>Actinopterygii</taxon>
        <taxon>Neopterygii</taxon>
        <taxon>Teleostei</taxon>
        <taxon>Ostariophysi</taxon>
        <taxon>Siluriformes</taxon>
        <taxon>Sisoridae</taxon>
        <taxon>Sisorinae</taxon>
        <taxon>Bagarius</taxon>
    </lineage>
</organism>
<sequence length="341" mass="37840">MSFCPRRFSIMTQLNRCVPGFLSPRFLGVLLPVKSQQVRCLSQAVFRTDSSPRPVHSLRSTCALYQQLGSVRRVSQAGSGSGSGSGWYESVADSAPVHFTEQLLISSQQMTALPWWAGIICTTLALRTVITLPLAVYQAAIIAKIEALQKEIAELALRLRYEISVRAKEKNWSEKTCRYHFKKNLRRIVSELYVRENCHPFKATLLVWVLDDNKKSQLLPGDQDNLAIQMRGGPEKHEVTGWVLIFPLTKNNAGTYECHASNPNGEASATGTIHVVDSLDEVPSEKAALNSELQVLDDSKKSQLLHGETKSIAQSRSFPAVTGETVSMETVSINYHADIKL</sequence>
<dbReference type="Proteomes" id="UP000319801">
    <property type="component" value="Unassembled WGS sequence"/>
</dbReference>
<evidence type="ECO:0000256" key="1">
    <source>
        <dbReference type="ARBA" id="ARBA00004141"/>
    </source>
</evidence>
<keyword evidence="3" id="KW-1133">Transmembrane helix</keyword>
<dbReference type="InterPro" id="IPR001708">
    <property type="entry name" value="YidC/ALB3/OXA1/COX18"/>
</dbReference>
<evidence type="ECO:0000313" key="5">
    <source>
        <dbReference type="EMBL" id="TTJ38839.1"/>
    </source>
</evidence>
<accession>A0A556VC03</accession>
<evidence type="ECO:0000256" key="3">
    <source>
        <dbReference type="ARBA" id="ARBA00022989"/>
    </source>
</evidence>
<dbReference type="GO" id="GO:0033617">
    <property type="term" value="P:mitochondrial respiratory chain complex IV assembly"/>
    <property type="evidence" value="ECO:0007669"/>
    <property type="project" value="TreeGrafter"/>
</dbReference>